<proteinExistence type="inferred from homology"/>
<dbReference type="Proteomes" id="UP000009282">
    <property type="component" value="Chromosome"/>
</dbReference>
<accession>G4QLY4</accession>
<dbReference type="PANTHER" id="PTHR42879:SF2">
    <property type="entry name" value="3-OXOACYL-[ACYL-CARRIER-PROTEIN] REDUCTASE FABG"/>
    <property type="match status" value="1"/>
</dbReference>
<dbReference type="PRINTS" id="PR00080">
    <property type="entry name" value="SDRFAMILY"/>
</dbReference>
<dbReference type="InterPro" id="IPR036291">
    <property type="entry name" value="NAD(P)-bd_dom_sf"/>
</dbReference>
<keyword evidence="3" id="KW-1185">Reference proteome</keyword>
<dbReference type="PROSITE" id="PS00061">
    <property type="entry name" value="ADH_SHORT"/>
    <property type="match status" value="1"/>
</dbReference>
<sequence length="216" mass="23361">MIVLLTGASRGIGAAIKTKLETEHTVLSPSRSELDLSSPESIVEYCSKLGRVDALINNAGINIIKPLAEVSVDDMNLINQVNYAAPLQLMQLLLPKMAQRKFGRVVNISSIWGVRSKAKRALYSGTKFGLIGLTKGFAREFAADNVMINTVCPGFTETELTKQSLSSEELAAILMDIPCQRLAKPEEIARTVAFLIDPSNSYLTGQSIVIDGGFTS</sequence>
<dbReference type="RefSeq" id="WP_014109347.1">
    <property type="nucleotide sequence ID" value="NC_016041.1"/>
</dbReference>
<dbReference type="CDD" id="cd05233">
    <property type="entry name" value="SDR_c"/>
    <property type="match status" value="1"/>
</dbReference>
<dbReference type="STRING" id="1085623.GNIT_2377"/>
<dbReference type="SUPFAM" id="SSF51735">
    <property type="entry name" value="NAD(P)-binding Rossmann-fold domains"/>
    <property type="match status" value="1"/>
</dbReference>
<evidence type="ECO:0000313" key="3">
    <source>
        <dbReference type="Proteomes" id="UP000009282"/>
    </source>
</evidence>
<dbReference type="KEGG" id="gni:GNIT_2377"/>
<reference evidence="2 3" key="1">
    <citation type="journal article" date="2011" name="J. Bacteriol.">
        <title>Complete genome sequence of seawater bacterium Glaciecola nitratireducens FR1064T.</title>
        <authorList>
            <person name="Bian F."/>
            <person name="Qin Q.L."/>
            <person name="Xie B.B."/>
            <person name="Shu Y.L."/>
            <person name="Zhang X.Y."/>
            <person name="Yu Y."/>
            <person name="Chen B."/>
            <person name="Chen X.L."/>
            <person name="Zhou B.C."/>
            <person name="Zhang Y.Z."/>
        </authorList>
    </citation>
    <scope>NUCLEOTIDE SEQUENCE [LARGE SCALE GENOMIC DNA]</scope>
    <source>
        <strain evidence="3">JCM 12485 / KCTC 12276 / FR1064</strain>
    </source>
</reference>
<dbReference type="eggNOG" id="COG1028">
    <property type="taxonomic scope" value="Bacteria"/>
</dbReference>
<dbReference type="PRINTS" id="PR00081">
    <property type="entry name" value="GDHRDH"/>
</dbReference>
<dbReference type="Gene3D" id="3.40.50.720">
    <property type="entry name" value="NAD(P)-binding Rossmann-like Domain"/>
    <property type="match status" value="1"/>
</dbReference>
<gene>
    <name evidence="2" type="ordered locus">GNIT_2377</name>
</gene>
<dbReference type="HOGENOM" id="CLU_010194_1_3_6"/>
<dbReference type="InterPro" id="IPR002347">
    <property type="entry name" value="SDR_fam"/>
</dbReference>
<organism evidence="2 3">
    <name type="scientific">Glaciecola nitratireducens (strain JCM 12485 / KCTC 12276 / FR1064)</name>
    <dbReference type="NCBI Taxonomy" id="1085623"/>
    <lineage>
        <taxon>Bacteria</taxon>
        <taxon>Pseudomonadati</taxon>
        <taxon>Pseudomonadota</taxon>
        <taxon>Gammaproteobacteria</taxon>
        <taxon>Alteromonadales</taxon>
        <taxon>Alteromonadaceae</taxon>
        <taxon>Brumicola</taxon>
    </lineage>
</organism>
<comment type="similarity">
    <text evidence="1">Belongs to the short-chain dehydrogenases/reductases (SDR) family.</text>
</comment>
<dbReference type="PANTHER" id="PTHR42879">
    <property type="entry name" value="3-OXOACYL-(ACYL-CARRIER-PROTEIN) REDUCTASE"/>
    <property type="match status" value="1"/>
</dbReference>
<dbReference type="AlphaFoldDB" id="G4QLY4"/>
<dbReference type="OrthoDB" id="9810734at2"/>
<dbReference type="InterPro" id="IPR020904">
    <property type="entry name" value="Sc_DH/Rdtase_CS"/>
</dbReference>
<evidence type="ECO:0000256" key="1">
    <source>
        <dbReference type="ARBA" id="ARBA00006484"/>
    </source>
</evidence>
<dbReference type="GO" id="GO:0032787">
    <property type="term" value="P:monocarboxylic acid metabolic process"/>
    <property type="evidence" value="ECO:0007669"/>
    <property type="project" value="UniProtKB-ARBA"/>
</dbReference>
<evidence type="ECO:0000313" key="2">
    <source>
        <dbReference type="EMBL" id="AEP30474.1"/>
    </source>
</evidence>
<protein>
    <submittedName>
        <fullName evidence="2">Short-chain dehydrogenase/reductase SDR</fullName>
    </submittedName>
</protein>
<dbReference type="Pfam" id="PF13561">
    <property type="entry name" value="adh_short_C2"/>
    <property type="match status" value="1"/>
</dbReference>
<dbReference type="EMBL" id="CP003060">
    <property type="protein sequence ID" value="AEP30474.1"/>
    <property type="molecule type" value="Genomic_DNA"/>
</dbReference>
<dbReference type="InterPro" id="IPR050259">
    <property type="entry name" value="SDR"/>
</dbReference>
<name>G4QLY4_GLANF</name>